<dbReference type="Proteomes" id="UP000596660">
    <property type="component" value="Unplaced"/>
</dbReference>
<organism evidence="3 4">
    <name type="scientific">Chenopodium quinoa</name>
    <name type="common">Quinoa</name>
    <dbReference type="NCBI Taxonomy" id="63459"/>
    <lineage>
        <taxon>Eukaryota</taxon>
        <taxon>Viridiplantae</taxon>
        <taxon>Streptophyta</taxon>
        <taxon>Embryophyta</taxon>
        <taxon>Tracheophyta</taxon>
        <taxon>Spermatophyta</taxon>
        <taxon>Magnoliopsida</taxon>
        <taxon>eudicotyledons</taxon>
        <taxon>Gunneridae</taxon>
        <taxon>Pentapetalae</taxon>
        <taxon>Caryophyllales</taxon>
        <taxon>Chenopodiaceae</taxon>
        <taxon>Chenopodioideae</taxon>
        <taxon>Atripliceae</taxon>
        <taxon>Chenopodium</taxon>
    </lineage>
</organism>
<dbReference type="EnsemblPlants" id="AUR62039470-RA">
    <property type="protein sequence ID" value="AUR62039470-RA:cds"/>
    <property type="gene ID" value="AUR62039470"/>
</dbReference>
<dbReference type="AlphaFoldDB" id="A0A803N2R4"/>
<evidence type="ECO:0000259" key="2">
    <source>
        <dbReference type="Pfam" id="PF14244"/>
    </source>
</evidence>
<sequence>MVSRESVTTTSLDFTNPLYLHPSDGTHTIAIFKLTGFGNYRTWRKLLEIAISSKRKLGFVTGALSRPIEHSVKAELWDTSIQHEESQREVLRPVKLEVETASMFSKTSEITCDVSEITHKCFEITGYLKWHPKSRKQQKNNGDLASTKSRWAKRNSKTETKKFSGISTASSFVLSETDDELEHIFGGMVTSCNASLGANVWIIDLGASDHMTFNVDAMRNSVVLNDVPSINLPNGDVS</sequence>
<name>A0A803N2R4_CHEQI</name>
<accession>A0A803N2R4</accession>
<evidence type="ECO:0000256" key="1">
    <source>
        <dbReference type="SAM" id="MobiDB-lite"/>
    </source>
</evidence>
<keyword evidence="4" id="KW-1185">Reference proteome</keyword>
<evidence type="ECO:0000313" key="4">
    <source>
        <dbReference type="Proteomes" id="UP000596660"/>
    </source>
</evidence>
<dbReference type="Pfam" id="PF14244">
    <property type="entry name" value="Retrotran_gag_3"/>
    <property type="match status" value="1"/>
</dbReference>
<feature type="region of interest" description="Disordered" evidence="1">
    <location>
        <begin position="135"/>
        <end position="156"/>
    </location>
</feature>
<proteinExistence type="predicted"/>
<feature type="compositionally biased region" description="Polar residues" evidence="1">
    <location>
        <begin position="139"/>
        <end position="149"/>
    </location>
</feature>
<dbReference type="InterPro" id="IPR029472">
    <property type="entry name" value="Copia-like_N"/>
</dbReference>
<dbReference type="Gramene" id="AUR62039470-RA">
    <property type="protein sequence ID" value="AUR62039470-RA:cds"/>
    <property type="gene ID" value="AUR62039470"/>
</dbReference>
<feature type="domain" description="Retrotransposon Copia-like N-terminal" evidence="2">
    <location>
        <begin position="33"/>
        <end position="67"/>
    </location>
</feature>
<dbReference type="PANTHER" id="PTHR37610">
    <property type="entry name" value="CCHC-TYPE DOMAIN-CONTAINING PROTEIN"/>
    <property type="match status" value="1"/>
</dbReference>
<dbReference type="PANTHER" id="PTHR37610:SF6">
    <property type="entry name" value="GAG-POLYPEPTIDE OF LTR COPIA-TYPE-RELATED"/>
    <property type="match status" value="1"/>
</dbReference>
<protein>
    <recommendedName>
        <fullName evidence="2">Retrotransposon Copia-like N-terminal domain-containing protein</fullName>
    </recommendedName>
</protein>
<evidence type="ECO:0000313" key="3">
    <source>
        <dbReference type="EnsemblPlants" id="AUR62039470-RA:cds"/>
    </source>
</evidence>
<reference evidence="3" key="2">
    <citation type="submission" date="2021-03" db="UniProtKB">
        <authorList>
            <consortium name="EnsemblPlants"/>
        </authorList>
    </citation>
    <scope>IDENTIFICATION</scope>
</reference>
<reference evidence="3" key="1">
    <citation type="journal article" date="2017" name="Nature">
        <title>The genome of Chenopodium quinoa.</title>
        <authorList>
            <person name="Jarvis D.E."/>
            <person name="Ho Y.S."/>
            <person name="Lightfoot D.J."/>
            <person name="Schmoeckel S.M."/>
            <person name="Li B."/>
            <person name="Borm T.J.A."/>
            <person name="Ohyanagi H."/>
            <person name="Mineta K."/>
            <person name="Michell C.T."/>
            <person name="Saber N."/>
            <person name="Kharbatia N.M."/>
            <person name="Rupper R.R."/>
            <person name="Sharp A.R."/>
            <person name="Dally N."/>
            <person name="Boughton B.A."/>
            <person name="Woo Y.H."/>
            <person name="Gao G."/>
            <person name="Schijlen E.G.W.M."/>
            <person name="Guo X."/>
            <person name="Momin A.A."/>
            <person name="Negrao S."/>
            <person name="Al-Babili S."/>
            <person name="Gehring C."/>
            <person name="Roessner U."/>
            <person name="Jung C."/>
            <person name="Murphy K."/>
            <person name="Arold S.T."/>
            <person name="Gojobori T."/>
            <person name="van der Linden C.G."/>
            <person name="van Loo E.N."/>
            <person name="Jellen E.N."/>
            <person name="Maughan P.J."/>
            <person name="Tester M."/>
        </authorList>
    </citation>
    <scope>NUCLEOTIDE SEQUENCE [LARGE SCALE GENOMIC DNA]</scope>
    <source>
        <strain evidence="3">cv. PI 614886</strain>
    </source>
</reference>